<dbReference type="RefSeq" id="WP_002704130.1">
    <property type="nucleotide sequence ID" value="NZ_AGRW01000045.1"/>
</dbReference>
<dbReference type="Proteomes" id="UP000003571">
    <property type="component" value="Unassembled WGS sequence"/>
</dbReference>
<dbReference type="OrthoDB" id="9814427at2"/>
<evidence type="ECO:0000313" key="6">
    <source>
        <dbReference type="Proteomes" id="UP000003571"/>
    </source>
</evidence>
<dbReference type="Pfam" id="PF13407">
    <property type="entry name" value="Peripla_BP_4"/>
    <property type="match status" value="1"/>
</dbReference>
<feature type="domain" description="Periplasmic binding protein" evidence="4">
    <location>
        <begin position="47"/>
        <end position="318"/>
    </location>
</feature>
<dbReference type="SUPFAM" id="SSF53822">
    <property type="entry name" value="Periplasmic binding protein-like I"/>
    <property type="match status" value="1"/>
</dbReference>
<dbReference type="STRING" id="907348.TresaDRAFT_1648"/>
<evidence type="ECO:0000256" key="2">
    <source>
        <dbReference type="ARBA" id="ARBA00007639"/>
    </source>
</evidence>
<gene>
    <name evidence="5" type="ORF">TresaDRAFT_1648</name>
</gene>
<dbReference type="PANTHER" id="PTHR46847:SF3">
    <property type="entry name" value="GALACTOFURANOSE-BINDING PROTEIN YTFQ"/>
    <property type="match status" value="1"/>
</dbReference>
<evidence type="ECO:0000313" key="5">
    <source>
        <dbReference type="EMBL" id="EIC01896.1"/>
    </source>
</evidence>
<dbReference type="InterPro" id="IPR028082">
    <property type="entry name" value="Peripla_BP_I"/>
</dbReference>
<dbReference type="GO" id="GO:0030246">
    <property type="term" value="F:carbohydrate binding"/>
    <property type="evidence" value="ECO:0007669"/>
    <property type="project" value="UniProtKB-ARBA"/>
</dbReference>
<sequence length="345" mass="38737">MKLIKSPYMIFASLLAVAALSSFAVLLFITLGGKKAEKKSERLILGFSQIGSESAWRTRNTQSIFEAAEKNDIQILFDDARQKQENQLRAIRSFIVYQVDVIAFVPIVEDGWDDVLKEARRAGIPVIVVDRQINSDKSLYAGFLGENSVEEGRRAARFLMRKCAEENSPVNILEIRGTENSSVVSGRAEGFREEISADKKFRIIHCENGDFLRSRGKEIADRLIQKNRDSGIFKNDGIYFDGQKIDVIYSHNDSMTLGILDSFADYGINPADSIIISFDAEQKSIDSLVAGKLNCVVECNPNLGEMLMILVKKAASGRQIPRITYNDETVFTEDDDFTLYEPRGY</sequence>
<dbReference type="EMBL" id="AGRW01000045">
    <property type="protein sequence ID" value="EIC01896.1"/>
    <property type="molecule type" value="Genomic_DNA"/>
</dbReference>
<dbReference type="AlphaFoldDB" id="H7EKJ1"/>
<dbReference type="CDD" id="cd06309">
    <property type="entry name" value="PBP1_galactofuranose_YtfQ-like"/>
    <property type="match status" value="1"/>
</dbReference>
<name>H7EKJ1_9SPIR</name>
<dbReference type="InterPro" id="IPR025997">
    <property type="entry name" value="SBP_2_dom"/>
</dbReference>
<evidence type="ECO:0000259" key="4">
    <source>
        <dbReference type="Pfam" id="PF13407"/>
    </source>
</evidence>
<reference evidence="5 6" key="1">
    <citation type="submission" date="2011-09" db="EMBL/GenBank/DDBJ databases">
        <title>The draft genome of Treponema saccharophilum DSM 2985.</title>
        <authorList>
            <consortium name="US DOE Joint Genome Institute (JGI-PGF)"/>
            <person name="Lucas S."/>
            <person name="Copeland A."/>
            <person name="Lapidus A."/>
            <person name="Glavina del Rio T."/>
            <person name="Dalin E."/>
            <person name="Tice H."/>
            <person name="Bruce D."/>
            <person name="Goodwin L."/>
            <person name="Pitluck S."/>
            <person name="Peters L."/>
            <person name="Kyrpides N."/>
            <person name="Mavromatis K."/>
            <person name="Ivanova N."/>
            <person name="Markowitz V."/>
            <person name="Cheng J.-F."/>
            <person name="Hugenholtz P."/>
            <person name="Woyke T."/>
            <person name="Wu D."/>
            <person name="Gronow S."/>
            <person name="Wellnitz S."/>
            <person name="Brambilla E."/>
            <person name="Klenk H.-P."/>
            <person name="Eisen J.A."/>
        </authorList>
    </citation>
    <scope>NUCLEOTIDE SEQUENCE [LARGE SCALE GENOMIC DNA]</scope>
    <source>
        <strain evidence="5 6">DSM 2985</strain>
    </source>
</reference>
<keyword evidence="3" id="KW-0732">Signal</keyword>
<dbReference type="PANTHER" id="PTHR46847">
    <property type="entry name" value="D-ALLOSE-BINDING PERIPLASMIC PROTEIN-RELATED"/>
    <property type="match status" value="1"/>
</dbReference>
<dbReference type="PATRIC" id="fig|907348.3.peg.1410"/>
<dbReference type="eggNOG" id="COG1879">
    <property type="taxonomic scope" value="Bacteria"/>
</dbReference>
<keyword evidence="6" id="KW-1185">Reference proteome</keyword>
<evidence type="ECO:0000256" key="3">
    <source>
        <dbReference type="ARBA" id="ARBA00022729"/>
    </source>
</evidence>
<evidence type="ECO:0000256" key="1">
    <source>
        <dbReference type="ARBA" id="ARBA00004196"/>
    </source>
</evidence>
<accession>H7EKJ1</accession>
<dbReference type="GO" id="GO:0030313">
    <property type="term" value="C:cell envelope"/>
    <property type="evidence" value="ECO:0007669"/>
    <property type="project" value="UniProtKB-SubCell"/>
</dbReference>
<proteinExistence type="inferred from homology"/>
<dbReference type="Gene3D" id="3.40.50.2300">
    <property type="match status" value="2"/>
</dbReference>
<comment type="caution">
    <text evidence="5">The sequence shown here is derived from an EMBL/GenBank/DDBJ whole genome shotgun (WGS) entry which is preliminary data.</text>
</comment>
<comment type="subcellular location">
    <subcellularLocation>
        <location evidence="1">Cell envelope</location>
    </subcellularLocation>
</comment>
<organism evidence="5 6">
    <name type="scientific">Treponema saccharophilum DSM 2985</name>
    <dbReference type="NCBI Taxonomy" id="907348"/>
    <lineage>
        <taxon>Bacteria</taxon>
        <taxon>Pseudomonadati</taxon>
        <taxon>Spirochaetota</taxon>
        <taxon>Spirochaetia</taxon>
        <taxon>Spirochaetales</taxon>
        <taxon>Treponemataceae</taxon>
        <taxon>Treponema</taxon>
    </lineage>
</organism>
<comment type="similarity">
    <text evidence="2">Belongs to the bacterial solute-binding protein 2 family.</text>
</comment>
<protein>
    <submittedName>
        <fullName evidence="5">Monosaccharide ABC transporter substrate-binding protein, CUT2 family</fullName>
    </submittedName>
</protein>